<dbReference type="InterPro" id="IPR000700">
    <property type="entry name" value="PAS-assoc_C"/>
</dbReference>
<dbReference type="Proteomes" id="UP000252985">
    <property type="component" value="Chromosome"/>
</dbReference>
<dbReference type="SUPFAM" id="SSF55785">
    <property type="entry name" value="PYP-like sensor domain (PAS domain)"/>
    <property type="match status" value="2"/>
</dbReference>
<dbReference type="KEGG" id="haq:DU484_10310"/>
<dbReference type="InterPro" id="IPR007050">
    <property type="entry name" value="HTH_bacterioopsin"/>
</dbReference>
<keyword evidence="1" id="KW-0805">Transcription regulation</keyword>
<dbReference type="Pfam" id="PF08448">
    <property type="entry name" value="PAS_4"/>
    <property type="match status" value="1"/>
</dbReference>
<dbReference type="RefSeq" id="WP_114605852.1">
    <property type="nucleotide sequence ID" value="NZ_CP031148.1"/>
</dbReference>
<evidence type="ECO:0000313" key="6">
    <source>
        <dbReference type="Proteomes" id="UP000252985"/>
    </source>
</evidence>
<dbReference type="GeneID" id="37287374"/>
<keyword evidence="2" id="KW-0804">Transcription</keyword>
<feature type="domain" description="PAS" evidence="3">
    <location>
        <begin position="161"/>
        <end position="232"/>
    </location>
</feature>
<dbReference type="InterPro" id="IPR029016">
    <property type="entry name" value="GAF-like_dom_sf"/>
</dbReference>
<evidence type="ECO:0000313" key="5">
    <source>
        <dbReference type="EMBL" id="AXG10208.1"/>
    </source>
</evidence>
<dbReference type="InterPro" id="IPR003018">
    <property type="entry name" value="GAF"/>
</dbReference>
<dbReference type="PROSITE" id="PS50112">
    <property type="entry name" value="PAS"/>
    <property type="match status" value="2"/>
</dbReference>
<dbReference type="SMART" id="SM00091">
    <property type="entry name" value="PAS"/>
    <property type="match status" value="2"/>
</dbReference>
<gene>
    <name evidence="5" type="ORF">DU484_10310</name>
</gene>
<dbReference type="InterPro" id="IPR036388">
    <property type="entry name" value="WH-like_DNA-bd_sf"/>
</dbReference>
<evidence type="ECO:0000256" key="2">
    <source>
        <dbReference type="ARBA" id="ARBA00023163"/>
    </source>
</evidence>
<dbReference type="EMBL" id="CP031148">
    <property type="protein sequence ID" value="AXG10208.1"/>
    <property type="molecule type" value="Genomic_DNA"/>
</dbReference>
<dbReference type="Gene3D" id="1.10.10.10">
    <property type="entry name" value="Winged helix-like DNA-binding domain superfamily/Winged helix DNA-binding domain"/>
    <property type="match status" value="1"/>
</dbReference>
<feature type="domain" description="PAC" evidence="4">
    <location>
        <begin position="237"/>
        <end position="289"/>
    </location>
</feature>
<protein>
    <submittedName>
        <fullName evidence="5">PAS domain S-box protein</fullName>
    </submittedName>
</protein>
<accession>A0A345EDD6</accession>
<dbReference type="InterPro" id="IPR000014">
    <property type="entry name" value="PAS"/>
</dbReference>
<dbReference type="Gene3D" id="3.30.450.40">
    <property type="match status" value="3"/>
</dbReference>
<dbReference type="InterPro" id="IPR035965">
    <property type="entry name" value="PAS-like_dom_sf"/>
</dbReference>
<dbReference type="AlphaFoldDB" id="A0A345EDD6"/>
<dbReference type="Pfam" id="PF13185">
    <property type="entry name" value="GAF_2"/>
    <property type="match status" value="3"/>
</dbReference>
<reference evidence="5 6" key="1">
    <citation type="submission" date="2018-07" db="EMBL/GenBank/DDBJ databases">
        <title>Genome sequences of Haloplanus sp. CBA1112.</title>
        <authorList>
            <person name="Kim Y.B."/>
            <person name="Roh S.W."/>
        </authorList>
    </citation>
    <scope>NUCLEOTIDE SEQUENCE [LARGE SCALE GENOMIC DNA]</scope>
    <source>
        <strain evidence="5 6">CBA1112</strain>
    </source>
</reference>
<dbReference type="Pfam" id="PF04967">
    <property type="entry name" value="HTH_10"/>
    <property type="match status" value="1"/>
</dbReference>
<organism evidence="5 6">
    <name type="scientific">Haloplanus rubicundus</name>
    <dbReference type="NCBI Taxonomy" id="1547898"/>
    <lineage>
        <taxon>Archaea</taxon>
        <taxon>Methanobacteriati</taxon>
        <taxon>Methanobacteriota</taxon>
        <taxon>Stenosarchaea group</taxon>
        <taxon>Halobacteria</taxon>
        <taxon>Halobacteriales</taxon>
        <taxon>Haloferacaceae</taxon>
        <taxon>Haloplanus</taxon>
    </lineage>
</organism>
<feature type="domain" description="PAS" evidence="3">
    <location>
        <begin position="290"/>
        <end position="361"/>
    </location>
</feature>
<dbReference type="InterPro" id="IPR013324">
    <property type="entry name" value="RNA_pol_sigma_r3/r4-like"/>
</dbReference>
<dbReference type="NCBIfam" id="TIGR00229">
    <property type="entry name" value="sensory_box"/>
    <property type="match status" value="2"/>
</dbReference>
<dbReference type="Pfam" id="PF13426">
    <property type="entry name" value="PAS_9"/>
    <property type="match status" value="1"/>
</dbReference>
<dbReference type="SMART" id="SM00065">
    <property type="entry name" value="GAF"/>
    <property type="match status" value="2"/>
</dbReference>
<dbReference type="Gene3D" id="3.30.450.20">
    <property type="entry name" value="PAS domain"/>
    <property type="match status" value="2"/>
</dbReference>
<dbReference type="SUPFAM" id="SSF88659">
    <property type="entry name" value="Sigma3 and sigma4 domains of RNA polymerase sigma factors"/>
    <property type="match status" value="1"/>
</dbReference>
<sequence length="992" mass="109050">MDDDEAALVEVQSRIGGAATIADIYRVAAETGGRVFDCDACELLVEEGGSVDLAERFVPDGIDPPPGGATSPAIATHTYRSGEPMLIDDTHRDDRVDTDTDYRSILSVPLLPHAVIQFLDRDPNAFDDRTLALAAVFGGYVAHELDLRVSERQATAGDVLSAESTERLFDLVDVLVVAIDNEGRITFVNRQARETLGYEEGALVGRDWFDTCLPEPRRDEVRGVFERVMAGELDSVGRYENAIVTAEGEERIVEWYNTVLRDVDGAITGTLSCGLDVTDREERERELTAAWRRYRTLLQAAPNPIFVADAETGEIVEVNEAAAEFRGQAREEIVGLHQTDLHPEQETEHYRDLFERHVSEGGTKRRLPDGSPIYAVTADGDRVPVEISVEMVELELETVIYGVFRDISDQLAYEQALTGINEAARDLFEGKLPSEVADVTVETVTEILDPTGAVVYLADEGAGTLRPAAYRPPEATDLIGEPPVFEPADSIAWRVFVDGETAVFDDVREAEGVYNPETPIRSEIIVPLGEYGVLLVGHTETAAFDDRAVELAEILGATAEVALEHAEHERHIEDQTRQLKQRAQQLERVESINTRIRDVARAVVQSTTRGEVERTVCAELVEDDAFALAWIGTIDPVDDRLDVRAWAGDAQEYLDRVPLSLDDANAEPAVRTALSKEPTVVRNTATNVTKEAWRSEAVRRDFRSVASVPLVYQHSLQGVLTIYATTQSAFSGVLQSVLTELGDLLAHAITAIERKQTLLTNQAIELDFEILDRGCLFLRFTQETGCALDVEAIVPQSDDSWLVFVRVQNGAADQLLDAAEAATALASARLIDPADESLVQLRFVEPFIASVLADQGIAVRDISADGDACRVTVAVPPTFDIRRAVDVVSTTYPDSELVAKREHTPSADVSKSLTLRGLEKLTPRQREVLEVAYHRGYFDSPKKASGEELAAEFGFSPSAFHRHIRAAERKLFDTVFRNETAVSREYGDGPGG</sequence>
<dbReference type="InterPro" id="IPR031803">
    <property type="entry name" value="BAT_GAF/HTH-assoc"/>
</dbReference>
<dbReference type="Pfam" id="PF15915">
    <property type="entry name" value="BAT"/>
    <property type="match status" value="1"/>
</dbReference>
<name>A0A345EDD6_9EURY</name>
<dbReference type="PANTHER" id="PTHR34236">
    <property type="entry name" value="DIMETHYL SULFOXIDE REDUCTASE TRANSCRIPTIONAL ACTIVATOR"/>
    <property type="match status" value="1"/>
</dbReference>
<evidence type="ECO:0000259" key="4">
    <source>
        <dbReference type="PROSITE" id="PS50113"/>
    </source>
</evidence>
<dbReference type="SUPFAM" id="SSF55781">
    <property type="entry name" value="GAF domain-like"/>
    <property type="match status" value="3"/>
</dbReference>
<dbReference type="PANTHER" id="PTHR34236:SF1">
    <property type="entry name" value="DIMETHYL SULFOXIDE REDUCTASE TRANSCRIPTIONAL ACTIVATOR"/>
    <property type="match status" value="1"/>
</dbReference>
<evidence type="ECO:0000259" key="3">
    <source>
        <dbReference type="PROSITE" id="PS50112"/>
    </source>
</evidence>
<dbReference type="PROSITE" id="PS50113">
    <property type="entry name" value="PAC"/>
    <property type="match status" value="1"/>
</dbReference>
<proteinExistence type="predicted"/>
<dbReference type="CDD" id="cd00130">
    <property type="entry name" value="PAS"/>
    <property type="match status" value="2"/>
</dbReference>
<dbReference type="InterPro" id="IPR013656">
    <property type="entry name" value="PAS_4"/>
</dbReference>
<evidence type="ECO:0000256" key="1">
    <source>
        <dbReference type="ARBA" id="ARBA00023015"/>
    </source>
</evidence>